<evidence type="ECO:0000313" key="2">
    <source>
        <dbReference type="Proteomes" id="UP000293719"/>
    </source>
</evidence>
<dbReference type="RefSeq" id="WP_039724462.1">
    <property type="nucleotide sequence ID" value="NZ_CP036532.1"/>
</dbReference>
<accession>A0A4P6V4R0</accession>
<proteinExistence type="predicted"/>
<dbReference type="AlphaFoldDB" id="A0A4P6V4R0"/>
<dbReference type="GeneID" id="90768781"/>
<dbReference type="KEGG" id="rpod:E0E05_15855"/>
<gene>
    <name evidence="1" type="ORF">E0E05_15855</name>
</gene>
<organism evidence="1 2">
    <name type="scientific">Roseitalea porphyridii</name>
    <dbReference type="NCBI Taxonomy" id="1852022"/>
    <lineage>
        <taxon>Bacteria</taxon>
        <taxon>Pseudomonadati</taxon>
        <taxon>Pseudomonadota</taxon>
        <taxon>Alphaproteobacteria</taxon>
        <taxon>Hyphomicrobiales</taxon>
        <taxon>Ahrensiaceae</taxon>
        <taxon>Roseitalea</taxon>
    </lineage>
</organism>
<reference evidence="1 2" key="1">
    <citation type="journal article" date="2017" name="Int. J. Syst. Evol. Microbiol.">
        <title>Roseitalea porphyridii gen. nov., sp. nov., isolated from a red alga, and reclassification of Hoeflea suaedae Chung et al. 2013 as Pseudohoeflea suaedae gen. nov., comb. nov.</title>
        <authorList>
            <person name="Hyeon J.W."/>
            <person name="Jeong S.E."/>
            <person name="Baek K."/>
            <person name="Jeon C.O."/>
        </authorList>
    </citation>
    <scope>NUCLEOTIDE SEQUENCE [LARGE SCALE GENOMIC DNA]</scope>
    <source>
        <strain evidence="1 2">MA7-20</strain>
    </source>
</reference>
<dbReference type="EMBL" id="CP036532">
    <property type="protein sequence ID" value="QBK31933.1"/>
    <property type="molecule type" value="Genomic_DNA"/>
</dbReference>
<keyword evidence="2" id="KW-1185">Reference proteome</keyword>
<name>A0A4P6V4R0_9HYPH</name>
<protein>
    <submittedName>
        <fullName evidence="1">Uncharacterized protein</fullName>
    </submittedName>
</protein>
<sequence length="127" mass="12988">MADEVLDKFTDQAIRLFEEDPDASPEQAKAARIAAEKAAEAVRVDQRSRDEELLEMLRTRIAEEGMEPRALIREVSLRASSGCDGPTCGVGCGIGCAGGCLIGGATLVGFGAAGGTTGGSGTSIALS</sequence>
<evidence type="ECO:0000313" key="1">
    <source>
        <dbReference type="EMBL" id="QBK31933.1"/>
    </source>
</evidence>
<dbReference type="Proteomes" id="UP000293719">
    <property type="component" value="Chromosome"/>
</dbReference>